<comment type="similarity">
    <text evidence="1">Belongs to the CdaR family.</text>
</comment>
<dbReference type="EMBL" id="JADEXG010000014">
    <property type="protein sequence ID" value="MBE9077240.1"/>
    <property type="molecule type" value="Genomic_DNA"/>
</dbReference>
<sequence>MLTVREALEFPVFAEARLVAGAAGLDREIQWVHVVDLVHAHYQWQRQGVLLLTTGLGLHQQPELQETFIPKLNQLGFCGLVLSVSHYFDQVPELMRQQADALGLPIIETSPELLFIQVTEVILNRLVNQQHDLLQQSAQLSQRLTQLVLQGAGLSELTQTLAALLHRSITIESSRFQVLAAAQQGEVDPARSRSVEQGQTTRQLVEQLTQAGIYTQLLKTMKPVQVPPMPELGMTMARIVAPIIVKREIHGYIWMIAGHAPLTPLDELALSHGATVAALILFKEQSVRQAAIALQGDFFTRLLNEEAGSVALQEQAQQLHYRLDRPHQVWIIHSTQAQVADSLEKPIRHWLEQQRQPFLLFPRDRGWVAVVECETSQQGLAQATAMAESLARATPLLVGIGDVSPPAAVGNITLQSSYEQAQEALHIAIATGQQQGAIAFHNLGILHWLYRLSPQERAVNSYLAQLETILAYDRKRNGNLRETLESYLDHGGSLAETAAALHIHRNTLLHRLERIESLCQVSLKEPMQRLNFYAAIKCDRLHRP</sequence>
<dbReference type="Pfam" id="PF07905">
    <property type="entry name" value="PucR"/>
    <property type="match status" value="1"/>
</dbReference>
<evidence type="ECO:0000259" key="4">
    <source>
        <dbReference type="Pfam" id="PF17853"/>
    </source>
</evidence>
<evidence type="ECO:0000259" key="3">
    <source>
        <dbReference type="Pfam" id="PF13556"/>
    </source>
</evidence>
<dbReference type="Gene3D" id="3.30.450.40">
    <property type="match status" value="1"/>
</dbReference>
<dbReference type="InterPro" id="IPR051448">
    <property type="entry name" value="CdaR-like_regulators"/>
</dbReference>
<dbReference type="InterPro" id="IPR042070">
    <property type="entry name" value="PucR_C-HTH_sf"/>
</dbReference>
<comment type="caution">
    <text evidence="5">The sequence shown here is derived from an EMBL/GenBank/DDBJ whole genome shotgun (WGS) entry which is preliminary data.</text>
</comment>
<dbReference type="Pfam" id="PF13556">
    <property type="entry name" value="HTH_30"/>
    <property type="match status" value="1"/>
</dbReference>
<organism evidence="5 6">
    <name type="scientific">Vasconcelosia minhoensis LEGE 07310</name>
    <dbReference type="NCBI Taxonomy" id="915328"/>
    <lineage>
        <taxon>Bacteria</taxon>
        <taxon>Bacillati</taxon>
        <taxon>Cyanobacteriota</taxon>
        <taxon>Cyanophyceae</taxon>
        <taxon>Nodosilineales</taxon>
        <taxon>Cymatolegaceae</taxon>
        <taxon>Vasconcelosia</taxon>
        <taxon>Vasconcelosia minhoensis</taxon>
    </lineage>
</organism>
<evidence type="ECO:0000313" key="5">
    <source>
        <dbReference type="EMBL" id="MBE9077240.1"/>
    </source>
</evidence>
<dbReference type="PANTHER" id="PTHR33744:SF1">
    <property type="entry name" value="DNA-BINDING TRANSCRIPTIONAL ACTIVATOR ADER"/>
    <property type="match status" value="1"/>
</dbReference>
<protein>
    <submittedName>
        <fullName evidence="5">PucR family transcriptional regulator ligand-binding domain-containing protein</fullName>
    </submittedName>
</protein>
<accession>A0A8J7DMS7</accession>
<feature type="domain" description="Purine catabolism PurC-like" evidence="2">
    <location>
        <begin position="7"/>
        <end position="125"/>
    </location>
</feature>
<dbReference type="Gene3D" id="1.10.10.2840">
    <property type="entry name" value="PucR C-terminal helix-turn-helix domain"/>
    <property type="match status" value="1"/>
</dbReference>
<dbReference type="InterPro" id="IPR025736">
    <property type="entry name" value="PucR_C-HTH_dom"/>
</dbReference>
<dbReference type="Pfam" id="PF17853">
    <property type="entry name" value="GGDEF_2"/>
    <property type="match status" value="1"/>
</dbReference>
<name>A0A8J7DMS7_9CYAN</name>
<dbReference type="PANTHER" id="PTHR33744">
    <property type="entry name" value="CARBOHYDRATE DIACID REGULATOR"/>
    <property type="match status" value="1"/>
</dbReference>
<reference evidence="5" key="1">
    <citation type="submission" date="2020-10" db="EMBL/GenBank/DDBJ databases">
        <authorList>
            <person name="Castelo-Branco R."/>
            <person name="Eusebio N."/>
            <person name="Adriana R."/>
            <person name="Vieira A."/>
            <person name="Brugerolle De Fraissinette N."/>
            <person name="Rezende De Castro R."/>
            <person name="Schneider M.P."/>
            <person name="Vasconcelos V."/>
            <person name="Leao P.N."/>
        </authorList>
    </citation>
    <scope>NUCLEOTIDE SEQUENCE</scope>
    <source>
        <strain evidence="5">LEGE 07310</strain>
    </source>
</reference>
<feature type="domain" description="CdaR GGDEF-like" evidence="4">
    <location>
        <begin position="308"/>
        <end position="427"/>
    </location>
</feature>
<evidence type="ECO:0000256" key="1">
    <source>
        <dbReference type="ARBA" id="ARBA00006754"/>
    </source>
</evidence>
<proteinExistence type="inferred from homology"/>
<evidence type="ECO:0000313" key="6">
    <source>
        <dbReference type="Proteomes" id="UP000636505"/>
    </source>
</evidence>
<dbReference type="InterPro" id="IPR012914">
    <property type="entry name" value="PucR_dom"/>
</dbReference>
<keyword evidence="6" id="KW-1185">Reference proteome</keyword>
<dbReference type="RefSeq" id="WP_193905903.1">
    <property type="nucleotide sequence ID" value="NZ_JADEXG010000014.1"/>
</dbReference>
<dbReference type="InterPro" id="IPR041522">
    <property type="entry name" value="CdaR_GGDEF"/>
</dbReference>
<dbReference type="AlphaFoldDB" id="A0A8J7DMS7"/>
<dbReference type="Proteomes" id="UP000636505">
    <property type="component" value="Unassembled WGS sequence"/>
</dbReference>
<gene>
    <name evidence="5" type="ORF">IQ241_08020</name>
</gene>
<feature type="domain" description="PucR C-terminal helix-turn-helix" evidence="3">
    <location>
        <begin position="480"/>
        <end position="537"/>
    </location>
</feature>
<dbReference type="InterPro" id="IPR029016">
    <property type="entry name" value="GAF-like_dom_sf"/>
</dbReference>
<evidence type="ECO:0000259" key="2">
    <source>
        <dbReference type="Pfam" id="PF07905"/>
    </source>
</evidence>